<dbReference type="GO" id="GO:0002161">
    <property type="term" value="F:aminoacyl-tRNA deacylase activity"/>
    <property type="evidence" value="ECO:0007669"/>
    <property type="project" value="InterPro"/>
</dbReference>
<dbReference type="PANTHER" id="PTHR30411:SF1">
    <property type="entry name" value="CYTOPLASMIC PROTEIN"/>
    <property type="match status" value="1"/>
</dbReference>
<protein>
    <recommendedName>
        <fullName evidence="1">YbaK/aminoacyl-tRNA synthetase-associated domain-containing protein</fullName>
    </recommendedName>
</protein>
<evidence type="ECO:0000313" key="2">
    <source>
        <dbReference type="EMBL" id="PJA84352.1"/>
    </source>
</evidence>
<comment type="caution">
    <text evidence="2">The sequence shown here is derived from an EMBL/GenBank/DDBJ whole genome shotgun (WGS) entry which is preliminary data.</text>
</comment>
<dbReference type="AlphaFoldDB" id="A0A2M7Z549"/>
<dbReference type="PANTHER" id="PTHR30411">
    <property type="entry name" value="CYTOPLASMIC PROTEIN"/>
    <property type="match status" value="1"/>
</dbReference>
<organism evidence="2 3">
    <name type="scientific">Candidatus Nealsonbacteria bacterium CG_4_9_14_3_um_filter_37_13</name>
    <dbReference type="NCBI Taxonomy" id="1974695"/>
    <lineage>
        <taxon>Bacteria</taxon>
        <taxon>Candidatus Nealsoniibacteriota</taxon>
    </lineage>
</organism>
<dbReference type="Gene3D" id="3.90.960.10">
    <property type="entry name" value="YbaK/aminoacyl-tRNA synthetase-associated domain"/>
    <property type="match status" value="1"/>
</dbReference>
<evidence type="ECO:0000259" key="1">
    <source>
        <dbReference type="Pfam" id="PF04073"/>
    </source>
</evidence>
<sequence>MPIPKKIINFLKKNKIKYEPIEHRTVYTAYDKAATLKVPQKIIGKTLVVKLDKSPALVLISANKNLDKQKLKKVAKAKAFDFLKEAWMKKNLEGVKIGAIPPFGNLWRLPTFIDKALLREQKIILNSGDYNFSIKISPANLKRLMPNLVVGNFSKPRK</sequence>
<proteinExistence type="predicted"/>
<feature type="domain" description="YbaK/aminoacyl-tRNA synthetase-associated" evidence="1">
    <location>
        <begin position="23"/>
        <end position="144"/>
    </location>
</feature>
<dbReference type="InterPro" id="IPR007214">
    <property type="entry name" value="YbaK/aa-tRNA-synth-assoc-dom"/>
</dbReference>
<dbReference type="CDD" id="cd04332">
    <property type="entry name" value="YbaK_like"/>
    <property type="match status" value="1"/>
</dbReference>
<dbReference type="SUPFAM" id="SSF55826">
    <property type="entry name" value="YbaK/ProRS associated domain"/>
    <property type="match status" value="1"/>
</dbReference>
<dbReference type="Proteomes" id="UP000231034">
    <property type="component" value="Unassembled WGS sequence"/>
</dbReference>
<accession>A0A2M7Z549</accession>
<evidence type="ECO:0000313" key="3">
    <source>
        <dbReference type="Proteomes" id="UP000231034"/>
    </source>
</evidence>
<reference evidence="3" key="1">
    <citation type="submission" date="2017-09" db="EMBL/GenBank/DDBJ databases">
        <title>Depth-based differentiation of microbial function through sediment-hosted aquifers and enrichment of novel symbionts in the deep terrestrial subsurface.</title>
        <authorList>
            <person name="Probst A.J."/>
            <person name="Ladd B."/>
            <person name="Jarett J.K."/>
            <person name="Geller-Mcgrath D.E."/>
            <person name="Sieber C.M.K."/>
            <person name="Emerson J.B."/>
            <person name="Anantharaman K."/>
            <person name="Thomas B.C."/>
            <person name="Malmstrom R."/>
            <person name="Stieglmeier M."/>
            <person name="Klingl A."/>
            <person name="Woyke T."/>
            <person name="Ryan C.M."/>
            <person name="Banfield J.F."/>
        </authorList>
    </citation>
    <scope>NUCLEOTIDE SEQUENCE [LARGE SCALE GENOMIC DNA]</scope>
</reference>
<dbReference type="Pfam" id="PF04073">
    <property type="entry name" value="tRNA_edit"/>
    <property type="match status" value="1"/>
</dbReference>
<name>A0A2M7Z549_9BACT</name>
<dbReference type="InterPro" id="IPR036754">
    <property type="entry name" value="YbaK/aa-tRNA-synt-asso_dom_sf"/>
</dbReference>
<dbReference type="EMBL" id="PFVR01000045">
    <property type="protein sequence ID" value="PJA84352.1"/>
    <property type="molecule type" value="Genomic_DNA"/>
</dbReference>
<gene>
    <name evidence="2" type="ORF">CO145_01360</name>
</gene>